<protein>
    <submittedName>
        <fullName evidence="1">Uncharacterized protein</fullName>
    </submittedName>
</protein>
<sequence length="303" mass="32460">MVEQDGVDEWFVAAADLLALMRDVADVVPVTKHQRQLVDRDPLGRPPWCRPGPQAPLVQFLIQVRQRVVTGRVQLECQSDERGALRIDGYRADLAALGLRFTDVQVAEPGDADGAAVFDLLAHLVADVRAAGFGLVLVDGVQDGLHHGALRAFAHVENGGDNPGTDPLQVPLGDARVNAVSEDSVEVVDDDVVDVFLRLHPGDHLLKGWSFVDAGGGATRLDELADNVRVKLCSLVFAGLALGRDRDAFWIVVGVNLSGRRYTEVEHRALAATFASRVPGDVTVQGLLGHRTSLLGAVTLVGC</sequence>
<dbReference type="AlphaFoldDB" id="A0A9X2SL18"/>
<evidence type="ECO:0000313" key="1">
    <source>
        <dbReference type="EMBL" id="MCR6484045.1"/>
    </source>
</evidence>
<keyword evidence="2" id="KW-1185">Reference proteome</keyword>
<proteinExistence type="predicted"/>
<name>A0A9X2SL18_9PSEU</name>
<evidence type="ECO:0000313" key="2">
    <source>
        <dbReference type="Proteomes" id="UP001144096"/>
    </source>
</evidence>
<dbReference type="Proteomes" id="UP001144096">
    <property type="component" value="Unassembled WGS sequence"/>
</dbReference>
<gene>
    <name evidence="1" type="ORF">M8542_14570</name>
</gene>
<accession>A0A9X2SL18</accession>
<organism evidence="1 2">
    <name type="scientific">Amycolatopsis iheyensis</name>
    <dbReference type="NCBI Taxonomy" id="2945988"/>
    <lineage>
        <taxon>Bacteria</taxon>
        <taxon>Bacillati</taxon>
        <taxon>Actinomycetota</taxon>
        <taxon>Actinomycetes</taxon>
        <taxon>Pseudonocardiales</taxon>
        <taxon>Pseudonocardiaceae</taxon>
        <taxon>Amycolatopsis</taxon>
    </lineage>
</organism>
<dbReference type="EMBL" id="JAMXQV010000007">
    <property type="protein sequence ID" value="MCR6484045.1"/>
    <property type="molecule type" value="Genomic_DNA"/>
</dbReference>
<reference evidence="1" key="1">
    <citation type="submission" date="2022-06" db="EMBL/GenBank/DDBJ databases">
        <title>Amycolatopsis iheyaensis sp. nov., a new species of the genus Amycolatopsis isolated from soil in Iheya island, Japan.</title>
        <authorList>
            <person name="Ngamcharungchit C."/>
            <person name="Kanto H."/>
            <person name="Take A."/>
            <person name="Intra B."/>
            <person name="Matsumoto A."/>
            <person name="Panbangred W."/>
            <person name="Inahashi Y."/>
        </authorList>
    </citation>
    <scope>NUCLEOTIDE SEQUENCE</scope>
    <source>
        <strain evidence="1">OK19-0408</strain>
    </source>
</reference>
<comment type="caution">
    <text evidence="1">The sequence shown here is derived from an EMBL/GenBank/DDBJ whole genome shotgun (WGS) entry which is preliminary data.</text>
</comment>